<dbReference type="InParanoid" id="A0A3N4L4U7"/>
<dbReference type="AlphaFoldDB" id="A0A3N4L4U7"/>
<proteinExistence type="predicted"/>
<reference evidence="2 3" key="1">
    <citation type="journal article" date="2018" name="Nat. Ecol. Evol.">
        <title>Pezizomycetes genomes reveal the molecular basis of ectomycorrhizal truffle lifestyle.</title>
        <authorList>
            <person name="Murat C."/>
            <person name="Payen T."/>
            <person name="Noel B."/>
            <person name="Kuo A."/>
            <person name="Morin E."/>
            <person name="Chen J."/>
            <person name="Kohler A."/>
            <person name="Krizsan K."/>
            <person name="Balestrini R."/>
            <person name="Da Silva C."/>
            <person name="Montanini B."/>
            <person name="Hainaut M."/>
            <person name="Levati E."/>
            <person name="Barry K.W."/>
            <person name="Belfiori B."/>
            <person name="Cichocki N."/>
            <person name="Clum A."/>
            <person name="Dockter R.B."/>
            <person name="Fauchery L."/>
            <person name="Guy J."/>
            <person name="Iotti M."/>
            <person name="Le Tacon F."/>
            <person name="Lindquist E.A."/>
            <person name="Lipzen A."/>
            <person name="Malagnac F."/>
            <person name="Mello A."/>
            <person name="Molinier V."/>
            <person name="Miyauchi S."/>
            <person name="Poulain J."/>
            <person name="Riccioni C."/>
            <person name="Rubini A."/>
            <person name="Sitrit Y."/>
            <person name="Splivallo R."/>
            <person name="Traeger S."/>
            <person name="Wang M."/>
            <person name="Zifcakova L."/>
            <person name="Wipf D."/>
            <person name="Zambonelli A."/>
            <person name="Paolocci F."/>
            <person name="Nowrousian M."/>
            <person name="Ottonello S."/>
            <person name="Baldrian P."/>
            <person name="Spatafora J.W."/>
            <person name="Henrissat B."/>
            <person name="Nagy L.G."/>
            <person name="Aury J.M."/>
            <person name="Wincker P."/>
            <person name="Grigoriev I.V."/>
            <person name="Bonfante P."/>
            <person name="Martin F.M."/>
        </authorList>
    </citation>
    <scope>NUCLEOTIDE SEQUENCE [LARGE SCALE GENOMIC DNA]</scope>
    <source>
        <strain evidence="2 3">ATCC MYA-4762</strain>
    </source>
</reference>
<evidence type="ECO:0000313" key="3">
    <source>
        <dbReference type="Proteomes" id="UP000267821"/>
    </source>
</evidence>
<feature type="region of interest" description="Disordered" evidence="1">
    <location>
        <begin position="9"/>
        <end position="79"/>
    </location>
</feature>
<dbReference type="EMBL" id="ML121847">
    <property type="protein sequence ID" value="RPB17934.1"/>
    <property type="molecule type" value="Genomic_DNA"/>
</dbReference>
<organism evidence="2 3">
    <name type="scientific">Terfezia boudieri ATCC MYA-4762</name>
    <dbReference type="NCBI Taxonomy" id="1051890"/>
    <lineage>
        <taxon>Eukaryota</taxon>
        <taxon>Fungi</taxon>
        <taxon>Dikarya</taxon>
        <taxon>Ascomycota</taxon>
        <taxon>Pezizomycotina</taxon>
        <taxon>Pezizomycetes</taxon>
        <taxon>Pezizales</taxon>
        <taxon>Pezizaceae</taxon>
        <taxon>Terfezia</taxon>
    </lineage>
</organism>
<protein>
    <submittedName>
        <fullName evidence="2">Uncharacterized protein</fullName>
    </submittedName>
</protein>
<evidence type="ECO:0000313" key="2">
    <source>
        <dbReference type="EMBL" id="RPB17934.1"/>
    </source>
</evidence>
<feature type="non-terminal residue" evidence="2">
    <location>
        <position position="314"/>
    </location>
</feature>
<accession>A0A3N4L4U7</accession>
<keyword evidence="3" id="KW-1185">Reference proteome</keyword>
<sequence>MDYCTYVRYTNTEERIPNMGGRKKKDSRSKTAPDPQLVPTRPLGRLWDTLRGRSPSNSDKRSSNTPDQLVVTSSSRSLTVPASVLARPHSSYSDLSALQAHGSSHYDSPPTAAGVDVNIVPFGGHGSPSSSMSGSAPFVPISKGPSASYGVCHNSTPDQPTVITSSQSLAVHSSYSYSTTLPAYRPSLHDLSSPTDAGGYPCSAQSSSTISVSATIVQISHSQSESIARENPTPSSTYGTNITTSSCQAQASAKIVVQAAAPPQTKSASQVWVKALELAEKKLNKNNLPPLNLTNLTSQSAEENIEAVVKALNA</sequence>
<feature type="compositionally biased region" description="Low complexity" evidence="1">
    <location>
        <begin position="69"/>
        <end position="79"/>
    </location>
</feature>
<name>A0A3N4L4U7_9PEZI</name>
<dbReference type="Proteomes" id="UP000267821">
    <property type="component" value="Unassembled WGS sequence"/>
</dbReference>
<gene>
    <name evidence="2" type="ORF">L211DRAFT_854653</name>
</gene>
<evidence type="ECO:0000256" key="1">
    <source>
        <dbReference type="SAM" id="MobiDB-lite"/>
    </source>
</evidence>